<comment type="caution">
    <text evidence="2">The sequence shown here is derived from an EMBL/GenBank/DDBJ whole genome shotgun (WGS) entry which is preliminary data.</text>
</comment>
<dbReference type="AlphaFoldDB" id="A0AAV5JKF8"/>
<feature type="region of interest" description="Disordered" evidence="1">
    <location>
        <begin position="174"/>
        <end position="194"/>
    </location>
</feature>
<evidence type="ECO:0000313" key="3">
    <source>
        <dbReference type="Proteomes" id="UP001054252"/>
    </source>
</evidence>
<dbReference type="Proteomes" id="UP001054252">
    <property type="component" value="Unassembled WGS sequence"/>
</dbReference>
<name>A0AAV5JKF8_9ROSI</name>
<protein>
    <submittedName>
        <fullName evidence="2">Uncharacterized protein</fullName>
    </submittedName>
</protein>
<dbReference type="EMBL" id="BPVZ01000033">
    <property type="protein sequence ID" value="GKV10885.1"/>
    <property type="molecule type" value="Genomic_DNA"/>
</dbReference>
<feature type="compositionally biased region" description="Basic and acidic residues" evidence="1">
    <location>
        <begin position="174"/>
        <end position="185"/>
    </location>
</feature>
<organism evidence="2 3">
    <name type="scientific">Rubroshorea leprosula</name>
    <dbReference type="NCBI Taxonomy" id="152421"/>
    <lineage>
        <taxon>Eukaryota</taxon>
        <taxon>Viridiplantae</taxon>
        <taxon>Streptophyta</taxon>
        <taxon>Embryophyta</taxon>
        <taxon>Tracheophyta</taxon>
        <taxon>Spermatophyta</taxon>
        <taxon>Magnoliopsida</taxon>
        <taxon>eudicotyledons</taxon>
        <taxon>Gunneridae</taxon>
        <taxon>Pentapetalae</taxon>
        <taxon>rosids</taxon>
        <taxon>malvids</taxon>
        <taxon>Malvales</taxon>
        <taxon>Dipterocarpaceae</taxon>
        <taxon>Rubroshorea</taxon>
    </lineage>
</organism>
<gene>
    <name evidence="2" type="ORF">SLEP1_g22190</name>
</gene>
<evidence type="ECO:0000313" key="2">
    <source>
        <dbReference type="EMBL" id="GKV10885.1"/>
    </source>
</evidence>
<sequence>MTRSGIHMFAMFNVVKIEHGQGEGVDKGQGQGMVGDARRQSSASNRGLGPIPVPSDDKAPFESKEAKEVEALVMNVKQALAKLEVCHNISTGEVRRGVRVSHGTPSITKKSEVTRTWSKKIMIKPHMASESPHFKAVDVGLAPRKPLTKKSVDTTTIEKDVEKDKAKAITIANEGKDKEIVEEARSGSNQGSDN</sequence>
<reference evidence="2 3" key="1">
    <citation type="journal article" date="2021" name="Commun. Biol.">
        <title>The genome of Shorea leprosula (Dipterocarpaceae) highlights the ecological relevance of drought in aseasonal tropical rainforests.</title>
        <authorList>
            <person name="Ng K.K.S."/>
            <person name="Kobayashi M.J."/>
            <person name="Fawcett J.A."/>
            <person name="Hatakeyama M."/>
            <person name="Paape T."/>
            <person name="Ng C.H."/>
            <person name="Ang C.C."/>
            <person name="Tnah L.H."/>
            <person name="Lee C.T."/>
            <person name="Nishiyama T."/>
            <person name="Sese J."/>
            <person name="O'Brien M.J."/>
            <person name="Copetti D."/>
            <person name="Mohd Noor M.I."/>
            <person name="Ong R.C."/>
            <person name="Putra M."/>
            <person name="Sireger I.Z."/>
            <person name="Indrioko S."/>
            <person name="Kosugi Y."/>
            <person name="Izuno A."/>
            <person name="Isagi Y."/>
            <person name="Lee S.L."/>
            <person name="Shimizu K.K."/>
        </authorList>
    </citation>
    <scope>NUCLEOTIDE SEQUENCE [LARGE SCALE GENOMIC DNA]</scope>
    <source>
        <strain evidence="2">214</strain>
    </source>
</reference>
<evidence type="ECO:0000256" key="1">
    <source>
        <dbReference type="SAM" id="MobiDB-lite"/>
    </source>
</evidence>
<feature type="region of interest" description="Disordered" evidence="1">
    <location>
        <begin position="22"/>
        <end position="60"/>
    </location>
</feature>
<keyword evidence="3" id="KW-1185">Reference proteome</keyword>
<accession>A0AAV5JKF8</accession>
<proteinExistence type="predicted"/>